<evidence type="ECO:0000256" key="3">
    <source>
        <dbReference type="ARBA" id="ARBA00022692"/>
    </source>
</evidence>
<keyword evidence="3 6" id="KW-0812">Transmembrane</keyword>
<name>A0ABN1Y2B7_9PSEU</name>
<gene>
    <name evidence="8" type="ORF">GCM10009613_46630</name>
</gene>
<evidence type="ECO:0000256" key="6">
    <source>
        <dbReference type="SAM" id="Phobius"/>
    </source>
</evidence>
<evidence type="ECO:0000313" key="9">
    <source>
        <dbReference type="Proteomes" id="UP001501414"/>
    </source>
</evidence>
<evidence type="ECO:0000256" key="5">
    <source>
        <dbReference type="ARBA" id="ARBA00023136"/>
    </source>
</evidence>
<evidence type="ECO:0000256" key="4">
    <source>
        <dbReference type="ARBA" id="ARBA00022989"/>
    </source>
</evidence>
<evidence type="ECO:0000256" key="2">
    <source>
        <dbReference type="ARBA" id="ARBA00022475"/>
    </source>
</evidence>
<keyword evidence="5 6" id="KW-0472">Membrane</keyword>
<feature type="transmembrane region" description="Helical" evidence="6">
    <location>
        <begin position="40"/>
        <end position="59"/>
    </location>
</feature>
<reference evidence="8 9" key="1">
    <citation type="journal article" date="2019" name="Int. J. Syst. Evol. Microbiol.">
        <title>The Global Catalogue of Microorganisms (GCM) 10K type strain sequencing project: providing services to taxonomists for standard genome sequencing and annotation.</title>
        <authorList>
            <consortium name="The Broad Institute Genomics Platform"/>
            <consortium name="The Broad Institute Genome Sequencing Center for Infectious Disease"/>
            <person name="Wu L."/>
            <person name="Ma J."/>
        </authorList>
    </citation>
    <scope>NUCLEOTIDE SEQUENCE [LARGE SCALE GENOMIC DNA]</scope>
    <source>
        <strain evidence="8 9">JCM 11896</strain>
    </source>
</reference>
<evidence type="ECO:0000256" key="1">
    <source>
        <dbReference type="ARBA" id="ARBA00004651"/>
    </source>
</evidence>
<dbReference type="Proteomes" id="UP001501414">
    <property type="component" value="Unassembled WGS sequence"/>
</dbReference>
<accession>A0ABN1Y2B7</accession>
<comment type="caution">
    <text evidence="8">The sequence shown here is derived from an EMBL/GenBank/DDBJ whole genome shotgun (WGS) entry which is preliminary data.</text>
</comment>
<keyword evidence="9" id="KW-1185">Reference proteome</keyword>
<evidence type="ECO:0000259" key="7">
    <source>
        <dbReference type="Pfam" id="PF12823"/>
    </source>
</evidence>
<dbReference type="PANTHER" id="PTHR40077:SF1">
    <property type="entry name" value="MEMBRANE PROTEIN"/>
    <property type="match status" value="1"/>
</dbReference>
<feature type="domain" description="DUF3817" evidence="7">
    <location>
        <begin position="9"/>
        <end position="95"/>
    </location>
</feature>
<dbReference type="Pfam" id="PF12823">
    <property type="entry name" value="DUF3817"/>
    <property type="match status" value="1"/>
</dbReference>
<keyword evidence="4 6" id="KW-1133">Transmembrane helix</keyword>
<protein>
    <submittedName>
        <fullName evidence="8">DUF3817 domain-containing protein</fullName>
    </submittedName>
</protein>
<evidence type="ECO:0000313" key="8">
    <source>
        <dbReference type="EMBL" id="GAA1396049.1"/>
    </source>
</evidence>
<dbReference type="PANTHER" id="PTHR40077">
    <property type="entry name" value="MEMBRANE PROTEIN-RELATED"/>
    <property type="match status" value="1"/>
</dbReference>
<dbReference type="NCBIfam" id="TIGR03954">
    <property type="entry name" value="integ_memb_HG"/>
    <property type="match status" value="1"/>
</dbReference>
<dbReference type="InterPro" id="IPR023845">
    <property type="entry name" value="DUF3817_TM"/>
</dbReference>
<organism evidence="8 9">
    <name type="scientific">Pseudonocardia kongjuensis</name>
    <dbReference type="NCBI Taxonomy" id="102227"/>
    <lineage>
        <taxon>Bacteria</taxon>
        <taxon>Bacillati</taxon>
        <taxon>Actinomycetota</taxon>
        <taxon>Actinomycetes</taxon>
        <taxon>Pseudonocardiales</taxon>
        <taxon>Pseudonocardiaceae</taxon>
        <taxon>Pseudonocardia</taxon>
    </lineage>
</organism>
<dbReference type="RefSeq" id="WP_344026048.1">
    <property type="nucleotide sequence ID" value="NZ_BAAAJK010000033.1"/>
</dbReference>
<proteinExistence type="predicted"/>
<feature type="transmembrane region" description="Helical" evidence="6">
    <location>
        <begin position="6"/>
        <end position="28"/>
    </location>
</feature>
<dbReference type="EMBL" id="BAAAJK010000033">
    <property type="protein sequence ID" value="GAA1396049.1"/>
    <property type="molecule type" value="Genomic_DNA"/>
</dbReference>
<comment type="subcellular location">
    <subcellularLocation>
        <location evidence="1">Cell membrane</location>
        <topology evidence="1">Multi-pass membrane protein</topology>
    </subcellularLocation>
</comment>
<sequence length="113" mass="12633">MNDPTLVARIFRIVAIAEALSWTGLLAGMFVKWVLGTSELGVQVFGPVHGALFVVYVLVTLWTARLFRWDLWTTAVGLLASVPPLTTIWFERHVVRTGRLDADRVPARMRLAS</sequence>
<keyword evidence="2" id="KW-1003">Cell membrane</keyword>